<evidence type="ECO:0000256" key="13">
    <source>
        <dbReference type="ARBA" id="ARBA00022842"/>
    </source>
</evidence>
<sequence>MRASPLCLQALTHRSVGGTNYERLEFLGDALLGLIVAEWLYTTLPKASEGELSRVRASLVKRETLAEIARERALGDQLYLGQGELKSGGFRRDSILADVVEALIGAHYLVLGFSATQDFVRMLFGARFERLPSAESLKDPKTRLQERLQSSGLPLPVYVIVEATGEPHQQTFRVRCSLSGDKLAAEAVGGSRRKAEQASAEAMLSLLNEREGSKRVR</sequence>
<dbReference type="CDD" id="cd10845">
    <property type="entry name" value="DSRM_RNAse_III_family"/>
    <property type="match status" value="1"/>
</dbReference>
<keyword evidence="14 15" id="KW-0694">RNA-binding</keyword>
<keyword evidence="15" id="KW-0699">rRNA-binding</keyword>
<dbReference type="NCBIfam" id="TIGR02191">
    <property type="entry name" value="RNaseIII"/>
    <property type="match status" value="1"/>
</dbReference>
<feature type="active site" evidence="15">
    <location>
        <position position="29"/>
    </location>
</feature>
<dbReference type="PANTHER" id="PTHR11207:SF0">
    <property type="entry name" value="RIBONUCLEASE 3"/>
    <property type="match status" value="1"/>
</dbReference>
<dbReference type="GO" id="GO:0046872">
    <property type="term" value="F:metal ion binding"/>
    <property type="evidence" value="ECO:0007669"/>
    <property type="project" value="UniProtKB-KW"/>
</dbReference>
<dbReference type="KEGG" id="aprs:BI364_06035"/>
<keyword evidence="13 15" id="KW-0460">Magnesium</keyword>
<evidence type="ECO:0000313" key="18">
    <source>
        <dbReference type="EMBL" id="AOU97576.1"/>
    </source>
</evidence>
<dbReference type="FunFam" id="1.10.1520.10:FF:000001">
    <property type="entry name" value="Ribonuclease 3"/>
    <property type="match status" value="1"/>
</dbReference>
<feature type="domain" description="DRBM" evidence="16">
    <location>
        <begin position="139"/>
        <end position="209"/>
    </location>
</feature>
<feature type="binding site" evidence="15">
    <location>
        <position position="98"/>
    </location>
    <ligand>
        <name>Mg(2+)</name>
        <dbReference type="ChEBI" id="CHEBI:18420"/>
    </ligand>
</feature>
<feature type="active site" evidence="15">
    <location>
        <position position="101"/>
    </location>
</feature>
<evidence type="ECO:0000256" key="1">
    <source>
        <dbReference type="ARBA" id="ARBA00000109"/>
    </source>
</evidence>
<dbReference type="GO" id="GO:0003725">
    <property type="term" value="F:double-stranded RNA binding"/>
    <property type="evidence" value="ECO:0007669"/>
    <property type="project" value="TreeGrafter"/>
</dbReference>
<keyword evidence="6 15" id="KW-0698">rRNA processing</keyword>
<evidence type="ECO:0000256" key="14">
    <source>
        <dbReference type="ARBA" id="ARBA00022884"/>
    </source>
</evidence>
<evidence type="ECO:0000256" key="2">
    <source>
        <dbReference type="ARBA" id="ARBA00004496"/>
    </source>
</evidence>
<comment type="cofactor">
    <cofactor evidence="15">
        <name>Mg(2+)</name>
        <dbReference type="ChEBI" id="CHEBI:18420"/>
    </cofactor>
</comment>
<dbReference type="PROSITE" id="PS50137">
    <property type="entry name" value="DS_RBD"/>
    <property type="match status" value="1"/>
</dbReference>
<dbReference type="Proteomes" id="UP000095401">
    <property type="component" value="Chromosome"/>
</dbReference>
<dbReference type="SUPFAM" id="SSF69065">
    <property type="entry name" value="RNase III domain-like"/>
    <property type="match status" value="1"/>
</dbReference>
<dbReference type="GO" id="GO:0006397">
    <property type="term" value="P:mRNA processing"/>
    <property type="evidence" value="ECO:0007669"/>
    <property type="project" value="UniProtKB-UniRule"/>
</dbReference>
<dbReference type="GO" id="GO:0042802">
    <property type="term" value="F:identical protein binding"/>
    <property type="evidence" value="ECO:0007669"/>
    <property type="project" value="UniProtKB-ARBA"/>
</dbReference>
<dbReference type="GO" id="GO:0006364">
    <property type="term" value="P:rRNA processing"/>
    <property type="evidence" value="ECO:0007669"/>
    <property type="project" value="UniProtKB-UniRule"/>
</dbReference>
<dbReference type="PROSITE" id="PS50142">
    <property type="entry name" value="RNASE_3_2"/>
    <property type="match status" value="1"/>
</dbReference>
<dbReference type="InterPro" id="IPR014720">
    <property type="entry name" value="dsRBD_dom"/>
</dbReference>
<dbReference type="GO" id="GO:0004525">
    <property type="term" value="F:ribonuclease III activity"/>
    <property type="evidence" value="ECO:0007669"/>
    <property type="project" value="UniProtKB-UniRule"/>
</dbReference>
<dbReference type="EMBL" id="CP017415">
    <property type="protein sequence ID" value="AOU97576.1"/>
    <property type="molecule type" value="Genomic_DNA"/>
</dbReference>
<keyword evidence="7 15" id="KW-0507">mRNA processing</keyword>
<evidence type="ECO:0000256" key="15">
    <source>
        <dbReference type="HAMAP-Rule" id="MF_00104"/>
    </source>
</evidence>
<feature type="domain" description="RNase III" evidence="17">
    <location>
        <begin position="1"/>
        <end position="112"/>
    </location>
</feature>
<comment type="subcellular location">
    <subcellularLocation>
        <location evidence="2 15">Cytoplasm</location>
    </subcellularLocation>
</comment>
<feature type="binding site" evidence="15">
    <location>
        <position position="25"/>
    </location>
    <ligand>
        <name>Mg(2+)</name>
        <dbReference type="ChEBI" id="CHEBI:18420"/>
    </ligand>
</feature>
<feature type="binding site" evidence="15">
    <location>
        <position position="101"/>
    </location>
    <ligand>
        <name>Mg(2+)</name>
        <dbReference type="ChEBI" id="CHEBI:18420"/>
    </ligand>
</feature>
<evidence type="ECO:0000313" key="19">
    <source>
        <dbReference type="Proteomes" id="UP000095401"/>
    </source>
</evidence>
<dbReference type="SMART" id="SM00358">
    <property type="entry name" value="DSRM"/>
    <property type="match status" value="1"/>
</dbReference>
<evidence type="ECO:0000256" key="4">
    <source>
        <dbReference type="ARBA" id="ARBA00011738"/>
    </source>
</evidence>
<reference evidence="19" key="1">
    <citation type="submission" date="2016-09" db="EMBL/GenBank/DDBJ databases">
        <title>Acidihalobacter prosperus F5.</title>
        <authorList>
            <person name="Khaleque H.N."/>
            <person name="Ramsay J.P."/>
            <person name="Kaksonen A.H."/>
            <person name="Boxall N.J."/>
            <person name="Watkin E.L.J."/>
        </authorList>
    </citation>
    <scope>NUCLEOTIDE SEQUENCE [LARGE SCALE GENOMIC DNA]</scope>
    <source>
        <strain evidence="19">F5</strain>
    </source>
</reference>
<protein>
    <recommendedName>
        <fullName evidence="15">Ribonuclease 3</fullName>
        <ecNumber evidence="15">3.1.26.3</ecNumber>
    </recommendedName>
    <alternativeName>
        <fullName evidence="15">Ribonuclease III</fullName>
        <shortName evidence="15">RNase III</shortName>
    </alternativeName>
</protein>
<organism evidence="18 19">
    <name type="scientific">Acidihalobacter yilgarnensis</name>
    <dbReference type="NCBI Taxonomy" id="2819280"/>
    <lineage>
        <taxon>Bacteria</taxon>
        <taxon>Pseudomonadati</taxon>
        <taxon>Pseudomonadota</taxon>
        <taxon>Gammaproteobacteria</taxon>
        <taxon>Chromatiales</taxon>
        <taxon>Ectothiorhodospiraceae</taxon>
        <taxon>Acidihalobacter</taxon>
    </lineage>
</organism>
<keyword evidence="5 15" id="KW-0963">Cytoplasm</keyword>
<dbReference type="Pfam" id="PF14622">
    <property type="entry name" value="Ribonucleas_3_3"/>
    <property type="match status" value="1"/>
</dbReference>
<keyword evidence="8 15" id="KW-0819">tRNA processing</keyword>
<dbReference type="GO" id="GO:0005737">
    <property type="term" value="C:cytoplasm"/>
    <property type="evidence" value="ECO:0007669"/>
    <property type="project" value="UniProtKB-SubCell"/>
</dbReference>
<evidence type="ECO:0000256" key="9">
    <source>
        <dbReference type="ARBA" id="ARBA00022722"/>
    </source>
</evidence>
<evidence type="ECO:0000256" key="6">
    <source>
        <dbReference type="ARBA" id="ARBA00022552"/>
    </source>
</evidence>
<name>A0A1D8IM78_9GAMM</name>
<dbReference type="InterPro" id="IPR011907">
    <property type="entry name" value="RNase_III"/>
</dbReference>
<dbReference type="GO" id="GO:0008033">
    <property type="term" value="P:tRNA processing"/>
    <property type="evidence" value="ECO:0007669"/>
    <property type="project" value="UniProtKB-KW"/>
</dbReference>
<dbReference type="CDD" id="cd00593">
    <property type="entry name" value="RIBOc"/>
    <property type="match status" value="1"/>
</dbReference>
<evidence type="ECO:0000256" key="10">
    <source>
        <dbReference type="ARBA" id="ARBA00022723"/>
    </source>
</evidence>
<comment type="function">
    <text evidence="15">Digests double-stranded RNA. Involved in the processing of primary rRNA transcript to yield the immediate precursors to the large and small rRNAs (23S and 16S). Processes some mRNAs, and tRNAs when they are encoded in the rRNA operon. Processes pre-crRNA and tracrRNA of type II CRISPR loci if present in the organism.</text>
</comment>
<dbReference type="FunFam" id="3.30.160.20:FF:000003">
    <property type="entry name" value="Ribonuclease 3"/>
    <property type="match status" value="1"/>
</dbReference>
<gene>
    <name evidence="15" type="primary">rnc</name>
    <name evidence="18" type="ORF">BI364_06035</name>
</gene>
<dbReference type="SMART" id="SM00535">
    <property type="entry name" value="RIBOc"/>
    <property type="match status" value="1"/>
</dbReference>
<evidence type="ECO:0000259" key="16">
    <source>
        <dbReference type="PROSITE" id="PS50137"/>
    </source>
</evidence>
<dbReference type="GO" id="GO:0010468">
    <property type="term" value="P:regulation of gene expression"/>
    <property type="evidence" value="ECO:0007669"/>
    <property type="project" value="TreeGrafter"/>
</dbReference>
<keyword evidence="19" id="KW-1185">Reference proteome</keyword>
<dbReference type="AlphaFoldDB" id="A0A1D8IM78"/>
<keyword evidence="10 15" id="KW-0479">Metal-binding</keyword>
<dbReference type="HAMAP" id="MF_00104">
    <property type="entry name" value="RNase_III"/>
    <property type="match status" value="1"/>
</dbReference>
<dbReference type="GO" id="GO:0019843">
    <property type="term" value="F:rRNA binding"/>
    <property type="evidence" value="ECO:0007669"/>
    <property type="project" value="UniProtKB-KW"/>
</dbReference>
<accession>A0A1D8IM78</accession>
<dbReference type="PROSITE" id="PS00517">
    <property type="entry name" value="RNASE_3_1"/>
    <property type="match status" value="1"/>
</dbReference>
<dbReference type="PANTHER" id="PTHR11207">
    <property type="entry name" value="RIBONUCLEASE III"/>
    <property type="match status" value="1"/>
</dbReference>
<evidence type="ECO:0000256" key="12">
    <source>
        <dbReference type="ARBA" id="ARBA00022801"/>
    </source>
</evidence>
<keyword evidence="11 15" id="KW-0255">Endonuclease</keyword>
<comment type="similarity">
    <text evidence="3">Belongs to the ribonuclease III family.</text>
</comment>
<comment type="subunit">
    <text evidence="4 15">Homodimer.</text>
</comment>
<evidence type="ECO:0000256" key="7">
    <source>
        <dbReference type="ARBA" id="ARBA00022664"/>
    </source>
</evidence>
<evidence type="ECO:0000256" key="8">
    <source>
        <dbReference type="ARBA" id="ARBA00022694"/>
    </source>
</evidence>
<evidence type="ECO:0000259" key="17">
    <source>
        <dbReference type="PROSITE" id="PS50142"/>
    </source>
</evidence>
<evidence type="ECO:0000256" key="5">
    <source>
        <dbReference type="ARBA" id="ARBA00022490"/>
    </source>
</evidence>
<dbReference type="SUPFAM" id="SSF54768">
    <property type="entry name" value="dsRNA-binding domain-like"/>
    <property type="match status" value="1"/>
</dbReference>
<proteinExistence type="inferred from homology"/>
<evidence type="ECO:0000256" key="11">
    <source>
        <dbReference type="ARBA" id="ARBA00022759"/>
    </source>
</evidence>
<evidence type="ECO:0000256" key="3">
    <source>
        <dbReference type="ARBA" id="ARBA00010183"/>
    </source>
</evidence>
<dbReference type="Gene3D" id="3.30.160.20">
    <property type="match status" value="1"/>
</dbReference>
<dbReference type="EC" id="3.1.26.3" evidence="15"/>
<dbReference type="InterPro" id="IPR036389">
    <property type="entry name" value="RNase_III_sf"/>
</dbReference>
<keyword evidence="12 15" id="KW-0378">Hydrolase</keyword>
<dbReference type="Gene3D" id="1.10.1520.10">
    <property type="entry name" value="Ribonuclease III domain"/>
    <property type="match status" value="1"/>
</dbReference>
<dbReference type="Pfam" id="PF00035">
    <property type="entry name" value="dsrm"/>
    <property type="match status" value="1"/>
</dbReference>
<keyword evidence="9 15" id="KW-0540">Nuclease</keyword>
<comment type="catalytic activity">
    <reaction evidence="1 15">
        <text>Endonucleolytic cleavage to 5'-phosphomonoester.</text>
        <dbReference type="EC" id="3.1.26.3"/>
    </reaction>
</comment>
<dbReference type="InterPro" id="IPR000999">
    <property type="entry name" value="RNase_III_dom"/>
</dbReference>